<proteinExistence type="predicted"/>
<sequence length="58" mass="6502">MRPLVGNGRYKSRKKADETVIILEPYTILFRIRSGGRNFASNGCCLLPLTAFMIPVLC</sequence>
<evidence type="ECO:0000313" key="2">
    <source>
        <dbReference type="Proteomes" id="UP000005819"/>
    </source>
</evidence>
<reference evidence="1" key="1">
    <citation type="submission" date="2007-10" db="EMBL/GenBank/DDBJ databases">
        <authorList>
            <person name="Fulton L."/>
            <person name="Clifton S."/>
            <person name="Fulton B."/>
            <person name="Xu J."/>
            <person name="Minx P."/>
            <person name="Pepin K.H."/>
            <person name="Johnson M."/>
            <person name="Thiruvilangam P."/>
            <person name="Bhonagiri V."/>
            <person name="Nash W.E."/>
            <person name="Mardis E.R."/>
            <person name="Wilson R.K."/>
        </authorList>
    </citation>
    <scope>NUCLEOTIDE SEQUENCE [LARGE SCALE GENOMIC DNA]</scope>
    <source>
        <strain evidence="1">DSM 17216</strain>
    </source>
</reference>
<comment type="caution">
    <text evidence="1">The sequence shown here is derived from an EMBL/GenBank/DDBJ whole genome shotgun (WGS) entry which is preliminary data.</text>
</comment>
<reference evidence="1" key="2">
    <citation type="submission" date="2013-09" db="EMBL/GenBank/DDBJ databases">
        <title>Draft genome sequence of Alistipes putredinis (DSM 17216).</title>
        <authorList>
            <person name="Sudarsanam P."/>
            <person name="Ley R."/>
            <person name="Guruge J."/>
            <person name="Turnbaugh P.J."/>
            <person name="Mahowald M."/>
            <person name="Liep D."/>
            <person name="Gordon J."/>
        </authorList>
    </citation>
    <scope>NUCLEOTIDE SEQUENCE</scope>
    <source>
        <strain evidence="1">DSM 17216</strain>
    </source>
</reference>
<dbReference type="EMBL" id="ABFK02000020">
    <property type="protein sequence ID" value="EDS02612.1"/>
    <property type="molecule type" value="Genomic_DNA"/>
</dbReference>
<name>B0MY23_9BACT</name>
<accession>B0MY23</accession>
<dbReference type="HOGENOM" id="CLU_2969085_0_0_10"/>
<keyword evidence="2" id="KW-1185">Reference proteome</keyword>
<dbReference type="Proteomes" id="UP000005819">
    <property type="component" value="Unassembled WGS sequence"/>
</dbReference>
<organism evidence="1 2">
    <name type="scientific">Alistipes putredinis DSM 17216</name>
    <dbReference type="NCBI Taxonomy" id="445970"/>
    <lineage>
        <taxon>Bacteria</taxon>
        <taxon>Pseudomonadati</taxon>
        <taxon>Bacteroidota</taxon>
        <taxon>Bacteroidia</taxon>
        <taxon>Bacteroidales</taxon>
        <taxon>Rikenellaceae</taxon>
        <taxon>Alistipes</taxon>
    </lineage>
</organism>
<protein>
    <submittedName>
        <fullName evidence="1">Uncharacterized protein</fullName>
    </submittedName>
</protein>
<gene>
    <name evidence="1" type="ORF">ALIPUT_02142</name>
</gene>
<evidence type="ECO:0000313" key="1">
    <source>
        <dbReference type="EMBL" id="EDS02612.1"/>
    </source>
</evidence>
<dbReference type="AlphaFoldDB" id="B0MY23"/>